<evidence type="ECO:0000313" key="2">
    <source>
        <dbReference type="EMBL" id="ALS01682.1"/>
    </source>
</evidence>
<accession>A0A0S3KBT0</accession>
<dbReference type="EMBL" id="JXLC01000014">
    <property type="protein sequence ID" value="OJG91417.1"/>
    <property type="molecule type" value="Genomic_DNA"/>
</dbReference>
<dbReference type="RefSeq" id="WP_071878017.1">
    <property type="nucleotide sequence ID" value="NZ_JXLC01000014.1"/>
</dbReference>
<proteinExistence type="predicted"/>
<dbReference type="KEGG" id="ess:ATZ33_09950"/>
<dbReference type="Pfam" id="PF13061">
    <property type="entry name" value="DUF3923"/>
    <property type="match status" value="1"/>
</dbReference>
<organism evidence="3 5">
    <name type="scientific">Enterococcus silesiacus</name>
    <dbReference type="NCBI Taxonomy" id="332949"/>
    <lineage>
        <taxon>Bacteria</taxon>
        <taxon>Bacillati</taxon>
        <taxon>Bacillota</taxon>
        <taxon>Bacilli</taxon>
        <taxon>Lactobacillales</taxon>
        <taxon>Enterococcaceae</taxon>
        <taxon>Enterococcus</taxon>
    </lineage>
</organism>
<dbReference type="InterPro" id="IPR025037">
    <property type="entry name" value="DUF3923"/>
</dbReference>
<dbReference type="AlphaFoldDB" id="A0A0S3KBT0"/>
<evidence type="ECO:0000256" key="1">
    <source>
        <dbReference type="SAM" id="Phobius"/>
    </source>
</evidence>
<dbReference type="Proteomes" id="UP000065511">
    <property type="component" value="Chromosome"/>
</dbReference>
<dbReference type="Proteomes" id="UP000183039">
    <property type="component" value="Unassembled WGS sequence"/>
</dbReference>
<evidence type="ECO:0000313" key="4">
    <source>
        <dbReference type="Proteomes" id="UP000065511"/>
    </source>
</evidence>
<evidence type="ECO:0000313" key="5">
    <source>
        <dbReference type="Proteomes" id="UP000183039"/>
    </source>
</evidence>
<reference evidence="2 4" key="2">
    <citation type="submission" date="2015-12" db="EMBL/GenBank/DDBJ databases">
        <authorList>
            <person name="Lauer A."/>
            <person name="Humrighouse B."/>
            <person name="Loparev V."/>
            <person name="Shewmaker P.L."/>
            <person name="Whitney A.M."/>
            <person name="McLaughlin R.W."/>
        </authorList>
    </citation>
    <scope>NUCLEOTIDE SEQUENCE [LARGE SCALE GENOMIC DNA]</scope>
    <source>
        <strain evidence="2 4">LMG 23085</strain>
    </source>
</reference>
<protein>
    <recommendedName>
        <fullName evidence="6">DUF3923 domain-containing protein</fullName>
    </recommendedName>
</protein>
<feature type="transmembrane region" description="Helical" evidence="1">
    <location>
        <begin position="36"/>
        <end position="56"/>
    </location>
</feature>
<evidence type="ECO:0000313" key="3">
    <source>
        <dbReference type="EMBL" id="OJG91417.1"/>
    </source>
</evidence>
<dbReference type="EMBL" id="CP013614">
    <property type="protein sequence ID" value="ALS01682.1"/>
    <property type="molecule type" value="Genomic_DNA"/>
</dbReference>
<keyword evidence="1" id="KW-0812">Transmembrane</keyword>
<keyword evidence="1" id="KW-1133">Transmembrane helix</keyword>
<dbReference type="OrthoDB" id="2413843at2"/>
<sequence length="75" mass="8746">MKKWWAVNVVWLVVFISGLIHLLNRVVDGSGAEQTVGLRMISIAIIAVLFFIVLFIQMSWRHSIKKKTWRTLNHK</sequence>
<evidence type="ECO:0008006" key="6">
    <source>
        <dbReference type="Google" id="ProtNLM"/>
    </source>
</evidence>
<reference evidence="3 5" key="1">
    <citation type="submission" date="2014-12" db="EMBL/GenBank/DDBJ databases">
        <title>Draft genome sequences of 29 type strains of Enterococci.</title>
        <authorList>
            <person name="Zhong Z."/>
            <person name="Sun Z."/>
            <person name="Liu W."/>
            <person name="Zhang W."/>
            <person name="Zhang H."/>
        </authorList>
    </citation>
    <scope>NUCLEOTIDE SEQUENCE [LARGE SCALE GENOMIC DNA]</scope>
    <source>
        <strain evidence="3 5">DSM 22801</strain>
    </source>
</reference>
<keyword evidence="4" id="KW-1185">Reference proteome</keyword>
<keyword evidence="1" id="KW-0472">Membrane</keyword>
<gene>
    <name evidence="2" type="ORF">ATZ33_09950</name>
    <name evidence="3" type="ORF">RV15_GL000694</name>
</gene>
<name>A0A0S3KBT0_9ENTE</name>
<feature type="transmembrane region" description="Helical" evidence="1">
    <location>
        <begin position="5"/>
        <end position="24"/>
    </location>
</feature>